<organism evidence="7 8">
    <name type="scientific">Magnetospirillum sulfuroxidans</name>
    <dbReference type="NCBI Taxonomy" id="611300"/>
    <lineage>
        <taxon>Bacteria</taxon>
        <taxon>Pseudomonadati</taxon>
        <taxon>Pseudomonadota</taxon>
        <taxon>Alphaproteobacteria</taxon>
        <taxon>Rhodospirillales</taxon>
        <taxon>Rhodospirillaceae</taxon>
        <taxon>Magnetospirillum</taxon>
    </lineage>
</organism>
<name>A0ABS5IBA1_9PROT</name>
<sequence>MKFMRVVLAAALFSFAAFPALAEDPIRIGSFLSTTGVMSPMGDPEKKTLEMEIERLNAQGGLLGRRLELVLYDDGSVPEKAVTMAKRLIESDRVDVIIGGSGTPTSLAVMSMMEKAEMPFLSLGGGVAIIEPVRKWTFKVPQTDRLAAEKVYGDIRRRGLSRVALLSENVGFGKSGRNQCLDLAAAYGIEIVADETYAPRDPDVTPQLTRIRATPGVQALFVFGTGQGPAVVTRNIRQLAMDVPVYQSHGVASKDFLRLVGTAADGMRLPSSALAIVDVLPQSDRQKPVLTAFKRDFERRSGDEVSMMAGHAWDALYLYVQAVKRAGSTDKAKVRDEIEATRDFVGQGGIFTLSATDHMGLTLDSMRMVEIHGGDWTLLE</sequence>
<reference evidence="7 8" key="1">
    <citation type="submission" date="2021-04" db="EMBL/GenBank/DDBJ databases">
        <title>Magnetospirillum sulfuroxidans sp. nov., a facultative chemolithoautotrophic sulfur-oxidizing alphaproteobacterium isolated from freshwater sediment and proposals for Paramagetospirillum gen. nov., and Magnetospirillaceae fam. nov.</title>
        <authorList>
            <person name="Koziaeva V."/>
            <person name="Geelhoed J.S."/>
            <person name="Sorokin D.Y."/>
            <person name="Grouzdev D.S."/>
        </authorList>
    </citation>
    <scope>NUCLEOTIDE SEQUENCE [LARGE SCALE GENOMIC DNA]</scope>
    <source>
        <strain evidence="7 8">J10</strain>
    </source>
</reference>
<dbReference type="SUPFAM" id="SSF53822">
    <property type="entry name" value="Periplasmic binding protein-like I"/>
    <property type="match status" value="1"/>
</dbReference>
<feature type="chain" id="PRO_5045640241" evidence="5">
    <location>
        <begin position="23"/>
        <end position="380"/>
    </location>
</feature>
<dbReference type="PANTHER" id="PTHR30483">
    <property type="entry name" value="LEUCINE-SPECIFIC-BINDING PROTEIN"/>
    <property type="match status" value="1"/>
</dbReference>
<evidence type="ECO:0000256" key="4">
    <source>
        <dbReference type="ARBA" id="ARBA00022970"/>
    </source>
</evidence>
<evidence type="ECO:0000259" key="6">
    <source>
        <dbReference type="Pfam" id="PF13458"/>
    </source>
</evidence>
<keyword evidence="4" id="KW-0029">Amino-acid transport</keyword>
<evidence type="ECO:0000256" key="2">
    <source>
        <dbReference type="ARBA" id="ARBA00022448"/>
    </source>
</evidence>
<dbReference type="InterPro" id="IPR000709">
    <property type="entry name" value="Leu_Ile_Val-bd"/>
</dbReference>
<dbReference type="InterPro" id="IPR028081">
    <property type="entry name" value="Leu-bd"/>
</dbReference>
<keyword evidence="3 5" id="KW-0732">Signal</keyword>
<keyword evidence="2" id="KW-0813">Transport</keyword>
<feature type="domain" description="Leucine-binding protein" evidence="6">
    <location>
        <begin position="25"/>
        <end position="373"/>
    </location>
</feature>
<evidence type="ECO:0000256" key="5">
    <source>
        <dbReference type="SAM" id="SignalP"/>
    </source>
</evidence>
<dbReference type="CDD" id="cd06333">
    <property type="entry name" value="PBP1_ABC_RPA1789-like"/>
    <property type="match status" value="1"/>
</dbReference>
<keyword evidence="8" id="KW-1185">Reference proteome</keyword>
<comment type="similarity">
    <text evidence="1">Belongs to the leucine-binding protein family.</text>
</comment>
<dbReference type="PRINTS" id="PR00337">
    <property type="entry name" value="LEUILEVALBP"/>
</dbReference>
<accession>A0ABS5IBA1</accession>
<evidence type="ECO:0000313" key="7">
    <source>
        <dbReference type="EMBL" id="MBR9971705.1"/>
    </source>
</evidence>
<dbReference type="PANTHER" id="PTHR30483:SF38">
    <property type="entry name" value="BLR7848 PROTEIN"/>
    <property type="match status" value="1"/>
</dbReference>
<proteinExistence type="inferred from homology"/>
<dbReference type="Proteomes" id="UP000680714">
    <property type="component" value="Unassembled WGS sequence"/>
</dbReference>
<feature type="signal peptide" evidence="5">
    <location>
        <begin position="1"/>
        <end position="22"/>
    </location>
</feature>
<dbReference type="Gene3D" id="3.40.50.2300">
    <property type="match status" value="2"/>
</dbReference>
<protein>
    <submittedName>
        <fullName evidence="7">ABC transporter substrate-binding protein</fullName>
    </submittedName>
</protein>
<dbReference type="InterPro" id="IPR028082">
    <property type="entry name" value="Peripla_BP_I"/>
</dbReference>
<dbReference type="InterPro" id="IPR051010">
    <property type="entry name" value="BCAA_transport"/>
</dbReference>
<evidence type="ECO:0000313" key="8">
    <source>
        <dbReference type="Proteomes" id="UP000680714"/>
    </source>
</evidence>
<evidence type="ECO:0000256" key="3">
    <source>
        <dbReference type="ARBA" id="ARBA00022729"/>
    </source>
</evidence>
<comment type="caution">
    <text evidence="7">The sequence shown here is derived from an EMBL/GenBank/DDBJ whole genome shotgun (WGS) entry which is preliminary data.</text>
</comment>
<dbReference type="Pfam" id="PF13458">
    <property type="entry name" value="Peripla_BP_6"/>
    <property type="match status" value="1"/>
</dbReference>
<gene>
    <name evidence="7" type="ORF">KEC16_08255</name>
</gene>
<dbReference type="EMBL" id="JAGTUF010000005">
    <property type="protein sequence ID" value="MBR9971705.1"/>
    <property type="molecule type" value="Genomic_DNA"/>
</dbReference>
<evidence type="ECO:0000256" key="1">
    <source>
        <dbReference type="ARBA" id="ARBA00010062"/>
    </source>
</evidence>